<evidence type="ECO:0000313" key="1">
    <source>
        <dbReference type="EMBL" id="MBC8430404.1"/>
    </source>
</evidence>
<name>A0A8J6NV94_9BACT</name>
<accession>A0A8J6NV94</accession>
<reference evidence="1 2" key="1">
    <citation type="submission" date="2020-08" db="EMBL/GenBank/DDBJ databases">
        <title>Bridging the membrane lipid divide: bacteria of the FCB group superphylum have the potential to synthesize archaeal ether lipids.</title>
        <authorList>
            <person name="Villanueva L."/>
            <person name="Von Meijenfeldt F.A.B."/>
            <person name="Westbye A.B."/>
            <person name="Yadav S."/>
            <person name="Hopmans E.C."/>
            <person name="Dutilh B.E."/>
            <person name="Sinninghe Damste J.S."/>
        </authorList>
    </citation>
    <scope>NUCLEOTIDE SEQUENCE [LARGE SCALE GENOMIC DNA]</scope>
    <source>
        <strain evidence="1">NIOZ-UU17</strain>
    </source>
</reference>
<comment type="caution">
    <text evidence="1">The sequence shown here is derived from an EMBL/GenBank/DDBJ whole genome shotgun (WGS) entry which is preliminary data.</text>
</comment>
<dbReference type="AlphaFoldDB" id="A0A8J6NV94"/>
<evidence type="ECO:0000313" key="2">
    <source>
        <dbReference type="Proteomes" id="UP000605201"/>
    </source>
</evidence>
<protein>
    <submittedName>
        <fullName evidence="1">Uncharacterized protein</fullName>
    </submittedName>
</protein>
<proteinExistence type="predicted"/>
<dbReference type="EMBL" id="JACNIG010000037">
    <property type="protein sequence ID" value="MBC8430404.1"/>
    <property type="molecule type" value="Genomic_DNA"/>
</dbReference>
<organism evidence="1 2">
    <name type="scientific">Candidatus Desulfatibia vada</name>
    <dbReference type="NCBI Taxonomy" id="2841696"/>
    <lineage>
        <taxon>Bacteria</taxon>
        <taxon>Pseudomonadati</taxon>
        <taxon>Thermodesulfobacteriota</taxon>
        <taxon>Desulfobacteria</taxon>
        <taxon>Desulfobacterales</taxon>
        <taxon>Desulfobacterales incertae sedis</taxon>
        <taxon>Candidatus Desulfatibia</taxon>
    </lineage>
</organism>
<dbReference type="Proteomes" id="UP000605201">
    <property type="component" value="Unassembled WGS sequence"/>
</dbReference>
<sequence>MSLKNWLNNGWLTEHRTSAQEITALLAVADRDLSGMVSDQEAKEMMDLAARLRLNVEEWLRKTHPQLLVEQKKI</sequence>
<gene>
    <name evidence="1" type="ORF">H8D96_00645</name>
</gene>